<dbReference type="Proteomes" id="UP001199916">
    <property type="component" value="Unassembled WGS sequence"/>
</dbReference>
<proteinExistence type="predicted"/>
<keyword evidence="2" id="KW-1185">Reference proteome</keyword>
<dbReference type="EMBL" id="JAJNBZ010000033">
    <property type="protein sequence ID" value="MCE5172730.1"/>
    <property type="molecule type" value="Genomic_DNA"/>
</dbReference>
<reference evidence="1 2" key="1">
    <citation type="submission" date="2021-11" db="EMBL/GenBank/DDBJ databases">
        <title>Draft genome sequence of Paenibacillus profundus YoMME, a new Gram-positive bacteria with exoelectrogenic properties.</title>
        <authorList>
            <person name="Hubenova Y."/>
            <person name="Hubenova E."/>
            <person name="Manasiev Y."/>
            <person name="Peykov S."/>
            <person name="Mitov M."/>
        </authorList>
    </citation>
    <scope>NUCLEOTIDE SEQUENCE [LARGE SCALE GENOMIC DNA]</scope>
    <source>
        <strain evidence="1 2">YoMME</strain>
    </source>
</reference>
<evidence type="ECO:0008006" key="3">
    <source>
        <dbReference type="Google" id="ProtNLM"/>
    </source>
</evidence>
<evidence type="ECO:0000313" key="1">
    <source>
        <dbReference type="EMBL" id="MCE5172730.1"/>
    </source>
</evidence>
<gene>
    <name evidence="1" type="ORF">LQV63_26015</name>
</gene>
<sequence length="204" mass="22983">MRRKINTGLFVAAAALLLVMVWGNISGSMLEATSDSDPSKTISIHANFVNFENADQLDSFADLIVIGTAVQRFEERNPVSTHFDDGTLQDFYTLTDISIDKVLKGPEQILQEDAPLTIIEPLAYLDIENEKTKLTRENYIELYEGDKSVIFLKKNTFGQYAIINQNLGKFSLNETPEFQVTADNEEAAEYAILRKDVFEKYGLN</sequence>
<accession>A0ABS8YLJ7</accession>
<dbReference type="RefSeq" id="WP_233698806.1">
    <property type="nucleotide sequence ID" value="NZ_JAJNBZ010000033.1"/>
</dbReference>
<organism evidence="1 2">
    <name type="scientific">Paenibacillus profundus</name>
    <dbReference type="NCBI Taxonomy" id="1173085"/>
    <lineage>
        <taxon>Bacteria</taxon>
        <taxon>Bacillati</taxon>
        <taxon>Bacillota</taxon>
        <taxon>Bacilli</taxon>
        <taxon>Bacillales</taxon>
        <taxon>Paenibacillaceae</taxon>
        <taxon>Paenibacillus</taxon>
    </lineage>
</organism>
<comment type="caution">
    <text evidence="1">The sequence shown here is derived from an EMBL/GenBank/DDBJ whole genome shotgun (WGS) entry which is preliminary data.</text>
</comment>
<evidence type="ECO:0000313" key="2">
    <source>
        <dbReference type="Proteomes" id="UP001199916"/>
    </source>
</evidence>
<protein>
    <recommendedName>
        <fullName evidence="3">Bypass of forespore C C-terminal domain-containing protein</fullName>
    </recommendedName>
</protein>
<name>A0ABS8YLJ7_9BACL</name>